<evidence type="ECO:0000256" key="6">
    <source>
        <dbReference type="ARBA" id="ARBA00022989"/>
    </source>
</evidence>
<feature type="transmembrane region" description="Helical" evidence="10">
    <location>
        <begin position="351"/>
        <end position="372"/>
    </location>
</feature>
<keyword evidence="14" id="KW-1185">Reference proteome</keyword>
<reference evidence="14" key="1">
    <citation type="journal article" date="2019" name="Gigascience">
        <title>De novo genome assembly of the endangered Acer yangbiense, a plant species with extremely small populations endemic to Yunnan Province, China.</title>
        <authorList>
            <person name="Yang J."/>
            <person name="Wariss H.M."/>
            <person name="Tao L."/>
            <person name="Zhang R."/>
            <person name="Yun Q."/>
            <person name="Hollingsworth P."/>
            <person name="Dao Z."/>
            <person name="Luo G."/>
            <person name="Guo H."/>
            <person name="Ma Y."/>
            <person name="Sun W."/>
        </authorList>
    </citation>
    <scope>NUCLEOTIDE SEQUENCE [LARGE SCALE GENOMIC DNA]</scope>
    <source>
        <strain evidence="14">cv. Malutang</strain>
    </source>
</reference>
<feature type="transmembrane region" description="Helical" evidence="10">
    <location>
        <begin position="236"/>
        <end position="262"/>
    </location>
</feature>
<keyword evidence="5" id="KW-0630">Potassium</keyword>
<feature type="domain" description="Cation/H+ exchanger transmembrane" evidence="11">
    <location>
        <begin position="54"/>
        <end position="435"/>
    </location>
</feature>
<sequence length="782" mass="86855">MAMIPINKDDELDFRFACHSIHAINSKGLWVGDDPFMYSVPILLFQLSLVSIITRCFYILFKPLGQPFIISQILGGVLLGPSMLGHNSTFTTKFFPARSRVVLETLSVFGFMFIIFLIGVKTDPTIILKSGKRAFTIGILGFFVPYVLSALVALLLNGVLSLDADMFSFLPMVVSIHSMTPFPVIAYFLADLEILNSEIGRLASSSSIISDLCFWLYMTLSYTVHIATEKSLSTSIESFLCTAMFILLVCFGIHSAAVWVIQRTPEGKPVKERYFFSVLIALLGCGLIGQVIGLNAFIIPFIVGLVIPDGPPLGAALVEKLDCFVSVILMPVFFITCGLKTDVFAIQKLKNVVVILSIAVVAVFGKILGTVVPPLICRMPLRDALSLGLIMSSKGLVELALLSSLNTVNVVSDECFTIVIISVVVVTVVVSPLVKALYDPSKRYLAYKRRTIRHLHGNEEFRILACVHTQEQVPAIITLLEASNPTKEHPIHLFVLHLVKLSARASSLLIAYLPREKPSHQLCQSERIFNVFTKFEQENQSHLTLHCYKGISPYETMHNDVCSLALEQRTTFIIIPYKNVNRHLNKNVLDKAPCSVGVLIESRNQESVQYIVGQCSWFRVAVLFFGGADDREALAYAKRMLENPIVNVTLFRFSFSSEVLEGSARRKLLDAEILIEFRRDATDSERVSCQEETVIDVAGLKAAIRSLENAFDLVLVGKQHAESELNCELRKWNDQGELGAIGEMLAASDFNGGPSVLVIQQQTRVWGLRDPDVSLRLRRVNL</sequence>
<feature type="transmembrane region" description="Helical" evidence="10">
    <location>
        <begin position="168"/>
        <end position="190"/>
    </location>
</feature>
<evidence type="ECO:0000259" key="12">
    <source>
        <dbReference type="Pfam" id="PF23259"/>
    </source>
</evidence>
<comment type="subcellular location">
    <subcellularLocation>
        <location evidence="1">Membrane</location>
        <topology evidence="1">Multi-pass membrane protein</topology>
    </subcellularLocation>
</comment>
<evidence type="ECO:0000259" key="11">
    <source>
        <dbReference type="Pfam" id="PF00999"/>
    </source>
</evidence>
<keyword evidence="4 10" id="KW-0812">Transmembrane</keyword>
<protein>
    <submittedName>
        <fullName evidence="13">Uncharacterized protein</fullName>
    </submittedName>
</protein>
<evidence type="ECO:0000256" key="7">
    <source>
        <dbReference type="ARBA" id="ARBA00023065"/>
    </source>
</evidence>
<dbReference type="InterPro" id="IPR038770">
    <property type="entry name" value="Na+/solute_symporter_sf"/>
</dbReference>
<dbReference type="EMBL" id="VAHF01000002">
    <property type="protein sequence ID" value="TXG69629.1"/>
    <property type="molecule type" value="Genomic_DNA"/>
</dbReference>
<evidence type="ECO:0000313" key="13">
    <source>
        <dbReference type="EMBL" id="TXG69629.1"/>
    </source>
</evidence>
<dbReference type="InterPro" id="IPR057290">
    <property type="entry name" value="CHX17_C"/>
</dbReference>
<comment type="similarity">
    <text evidence="9">Belongs to the monovalent cation:proton antiporter 2 (CPA2) transporter (TC 2.A.37) family. CHX (TC 2.A.37.4) subfamily.</text>
</comment>
<dbReference type="InterPro" id="IPR006153">
    <property type="entry name" value="Cation/H_exchanger_TM"/>
</dbReference>
<feature type="transmembrane region" description="Helical" evidence="10">
    <location>
        <begin position="36"/>
        <end position="61"/>
    </location>
</feature>
<proteinExistence type="inferred from homology"/>
<gene>
    <name evidence="13" type="ORF">EZV62_004564</name>
</gene>
<evidence type="ECO:0000256" key="5">
    <source>
        <dbReference type="ARBA" id="ARBA00022958"/>
    </source>
</evidence>
<dbReference type="OrthoDB" id="1889525at2759"/>
<keyword evidence="7" id="KW-0406">Ion transport</keyword>
<keyword evidence="3" id="KW-0633">Potassium transport</keyword>
<dbReference type="PANTHER" id="PTHR32468:SF164">
    <property type="entry name" value="OS05G0485000 PROTEIN"/>
    <property type="match status" value="1"/>
</dbReference>
<dbReference type="AlphaFoldDB" id="A0A5C7IKL2"/>
<evidence type="ECO:0000256" key="4">
    <source>
        <dbReference type="ARBA" id="ARBA00022692"/>
    </source>
</evidence>
<feature type="transmembrane region" description="Helical" evidence="10">
    <location>
        <begin position="134"/>
        <end position="156"/>
    </location>
</feature>
<keyword evidence="8 10" id="KW-0472">Membrane</keyword>
<dbReference type="Pfam" id="PF23259">
    <property type="entry name" value="CHX17_C"/>
    <property type="match status" value="1"/>
</dbReference>
<evidence type="ECO:0000256" key="2">
    <source>
        <dbReference type="ARBA" id="ARBA00022448"/>
    </source>
</evidence>
<evidence type="ECO:0000313" key="14">
    <source>
        <dbReference type="Proteomes" id="UP000323000"/>
    </source>
</evidence>
<feature type="transmembrane region" description="Helical" evidence="10">
    <location>
        <begin position="313"/>
        <end position="339"/>
    </location>
</feature>
<feature type="transmembrane region" description="Helical" evidence="10">
    <location>
        <begin position="202"/>
        <end position="224"/>
    </location>
</feature>
<dbReference type="GO" id="GO:0006885">
    <property type="term" value="P:regulation of pH"/>
    <property type="evidence" value="ECO:0007669"/>
    <property type="project" value="TreeGrafter"/>
</dbReference>
<feature type="transmembrane region" description="Helical" evidence="10">
    <location>
        <begin position="274"/>
        <end position="307"/>
    </location>
</feature>
<evidence type="ECO:0000256" key="9">
    <source>
        <dbReference type="ARBA" id="ARBA00038341"/>
    </source>
</evidence>
<evidence type="ECO:0000256" key="1">
    <source>
        <dbReference type="ARBA" id="ARBA00004141"/>
    </source>
</evidence>
<dbReference type="GO" id="GO:0006813">
    <property type="term" value="P:potassium ion transport"/>
    <property type="evidence" value="ECO:0007669"/>
    <property type="project" value="UniProtKB-KW"/>
</dbReference>
<keyword evidence="6 10" id="KW-1133">Transmembrane helix</keyword>
<feature type="transmembrane region" description="Helical" evidence="10">
    <location>
        <begin position="68"/>
        <end position="85"/>
    </location>
</feature>
<evidence type="ECO:0000256" key="8">
    <source>
        <dbReference type="ARBA" id="ARBA00023136"/>
    </source>
</evidence>
<dbReference type="GO" id="GO:0015297">
    <property type="term" value="F:antiporter activity"/>
    <property type="evidence" value="ECO:0007669"/>
    <property type="project" value="InterPro"/>
</dbReference>
<dbReference type="GO" id="GO:0016020">
    <property type="term" value="C:membrane"/>
    <property type="evidence" value="ECO:0007669"/>
    <property type="project" value="UniProtKB-SubCell"/>
</dbReference>
<dbReference type="InterPro" id="IPR050794">
    <property type="entry name" value="CPA2_transporter"/>
</dbReference>
<dbReference type="GO" id="GO:1902600">
    <property type="term" value="P:proton transmembrane transport"/>
    <property type="evidence" value="ECO:0007669"/>
    <property type="project" value="InterPro"/>
</dbReference>
<feature type="transmembrane region" description="Helical" evidence="10">
    <location>
        <begin position="105"/>
        <end position="122"/>
    </location>
</feature>
<dbReference type="GO" id="GO:0012505">
    <property type="term" value="C:endomembrane system"/>
    <property type="evidence" value="ECO:0007669"/>
    <property type="project" value="TreeGrafter"/>
</dbReference>
<dbReference type="Pfam" id="PF00999">
    <property type="entry name" value="Na_H_Exchanger"/>
    <property type="match status" value="1"/>
</dbReference>
<keyword evidence="2" id="KW-0813">Transport</keyword>
<feature type="transmembrane region" description="Helical" evidence="10">
    <location>
        <begin position="415"/>
        <end position="434"/>
    </location>
</feature>
<comment type="caution">
    <text evidence="13">The sequence shown here is derived from an EMBL/GenBank/DDBJ whole genome shotgun (WGS) entry which is preliminary data.</text>
</comment>
<dbReference type="Proteomes" id="UP000323000">
    <property type="component" value="Chromosome 2"/>
</dbReference>
<organism evidence="13 14">
    <name type="scientific">Acer yangbiense</name>
    <dbReference type="NCBI Taxonomy" id="1000413"/>
    <lineage>
        <taxon>Eukaryota</taxon>
        <taxon>Viridiplantae</taxon>
        <taxon>Streptophyta</taxon>
        <taxon>Embryophyta</taxon>
        <taxon>Tracheophyta</taxon>
        <taxon>Spermatophyta</taxon>
        <taxon>Magnoliopsida</taxon>
        <taxon>eudicotyledons</taxon>
        <taxon>Gunneridae</taxon>
        <taxon>Pentapetalae</taxon>
        <taxon>rosids</taxon>
        <taxon>malvids</taxon>
        <taxon>Sapindales</taxon>
        <taxon>Sapindaceae</taxon>
        <taxon>Hippocastanoideae</taxon>
        <taxon>Acereae</taxon>
        <taxon>Acer</taxon>
    </lineage>
</organism>
<feature type="domain" description="Cation/H(+) antiporter C-terminal" evidence="12">
    <location>
        <begin position="619"/>
        <end position="763"/>
    </location>
</feature>
<dbReference type="PANTHER" id="PTHR32468">
    <property type="entry name" value="CATION/H + ANTIPORTER"/>
    <property type="match status" value="1"/>
</dbReference>
<accession>A0A5C7IKL2</accession>
<dbReference type="Gene3D" id="1.20.1530.20">
    <property type="match status" value="1"/>
</dbReference>
<name>A0A5C7IKL2_9ROSI</name>
<evidence type="ECO:0000256" key="10">
    <source>
        <dbReference type="SAM" id="Phobius"/>
    </source>
</evidence>
<evidence type="ECO:0000256" key="3">
    <source>
        <dbReference type="ARBA" id="ARBA00022538"/>
    </source>
</evidence>